<dbReference type="Proteomes" id="UP000325273">
    <property type="component" value="Unassembled WGS sequence"/>
</dbReference>
<gene>
    <name evidence="1" type="ORF">FVF58_46755</name>
</gene>
<sequence>MHLTTRSSARTCVSWRGIATSTLDFNDIRSSKSAKAEQSAATRRAYFDRQTGKIDISILTRSKLDKTIIGPVILESSDTLATAYDCRSVFHKFRMRLAFIANGIRADTYKRSLSDANLTKLECFL</sequence>
<name>A0A5B0G5N1_9BURK</name>
<dbReference type="EMBL" id="VTUZ01000068">
    <property type="protein sequence ID" value="KAA0997955.1"/>
    <property type="molecule type" value="Genomic_DNA"/>
</dbReference>
<reference evidence="1 2" key="1">
    <citation type="submission" date="2019-08" db="EMBL/GenBank/DDBJ databases">
        <title>Paraburkholderia sp. DCY113.</title>
        <authorList>
            <person name="Kang J."/>
        </authorList>
    </citation>
    <scope>NUCLEOTIDE SEQUENCE [LARGE SCALE GENOMIC DNA]</scope>
    <source>
        <strain evidence="1 2">DCY113</strain>
    </source>
</reference>
<evidence type="ECO:0000313" key="2">
    <source>
        <dbReference type="Proteomes" id="UP000325273"/>
    </source>
</evidence>
<proteinExistence type="predicted"/>
<protein>
    <submittedName>
        <fullName evidence="1">Uncharacterized protein</fullName>
    </submittedName>
</protein>
<dbReference type="RefSeq" id="WP_149676330.1">
    <property type="nucleotide sequence ID" value="NZ_VTUZ01000068.1"/>
</dbReference>
<dbReference type="AlphaFoldDB" id="A0A5B0G5N1"/>
<organism evidence="1 2">
    <name type="scientific">Paraburkholderia panacisoli</name>
    <dbReference type="NCBI Taxonomy" id="2603818"/>
    <lineage>
        <taxon>Bacteria</taxon>
        <taxon>Pseudomonadati</taxon>
        <taxon>Pseudomonadota</taxon>
        <taxon>Betaproteobacteria</taxon>
        <taxon>Burkholderiales</taxon>
        <taxon>Burkholderiaceae</taxon>
        <taxon>Paraburkholderia</taxon>
    </lineage>
</organism>
<accession>A0A5B0G5N1</accession>
<keyword evidence="2" id="KW-1185">Reference proteome</keyword>
<comment type="caution">
    <text evidence="1">The sequence shown here is derived from an EMBL/GenBank/DDBJ whole genome shotgun (WGS) entry which is preliminary data.</text>
</comment>
<evidence type="ECO:0000313" key="1">
    <source>
        <dbReference type="EMBL" id="KAA0997955.1"/>
    </source>
</evidence>